<evidence type="ECO:0008006" key="3">
    <source>
        <dbReference type="Google" id="ProtNLM"/>
    </source>
</evidence>
<accession>A0A656HH28</accession>
<evidence type="ECO:0000313" key="2">
    <source>
        <dbReference type="Proteomes" id="UP000005317"/>
    </source>
</evidence>
<dbReference type="Gene3D" id="3.40.50.1010">
    <property type="entry name" value="5'-nuclease"/>
    <property type="match status" value="1"/>
</dbReference>
<dbReference type="AlphaFoldDB" id="A0A656HH28"/>
<evidence type="ECO:0000313" key="1">
    <source>
        <dbReference type="EMBL" id="EIJ34796.1"/>
    </source>
</evidence>
<dbReference type="EMBL" id="JH651384">
    <property type="protein sequence ID" value="EIJ34796.1"/>
    <property type="molecule type" value="Genomic_DNA"/>
</dbReference>
<dbReference type="RefSeq" id="WP_002708718.1">
    <property type="nucleotide sequence ID" value="NZ_JH651384.1"/>
</dbReference>
<sequence length="163" mass="18600">MQLLISDANILIDMEEGQLLQPMFRLPFQFQTPNLLFFDELVEQHPHLLEYGLELGVLDGASMNRVSQLAIRYKKTGRYDCMALALAQQEQCPLLTGDNHLKEAATAEKVEVKGTLWLVEQMVVHGIITVQTARDSYRLMESCGRRLPWKIARQRLDALEGSE</sequence>
<dbReference type="InterPro" id="IPR021799">
    <property type="entry name" value="PIN-like_prokaryotic"/>
</dbReference>
<dbReference type="InterPro" id="IPR029060">
    <property type="entry name" value="PIN-like_dom_sf"/>
</dbReference>
<dbReference type="Pfam" id="PF11848">
    <property type="entry name" value="DUF3368"/>
    <property type="match status" value="1"/>
</dbReference>
<dbReference type="Proteomes" id="UP000005317">
    <property type="component" value="Unassembled WGS sequence"/>
</dbReference>
<gene>
    <name evidence="1" type="ORF">Thini_2233</name>
</gene>
<dbReference type="SUPFAM" id="SSF88723">
    <property type="entry name" value="PIN domain-like"/>
    <property type="match status" value="1"/>
</dbReference>
<proteinExistence type="predicted"/>
<reference evidence="2" key="1">
    <citation type="journal article" date="2011" name="Stand. Genomic Sci.">
        <title>Genome sequence of the filamentous, gliding Thiothrix nivea neotype strain (JP2(T)).</title>
        <authorList>
            <person name="Lapidus A."/>
            <person name="Nolan M."/>
            <person name="Lucas S."/>
            <person name="Glavina Del Rio T."/>
            <person name="Tice H."/>
            <person name="Cheng J.F."/>
            <person name="Tapia R."/>
            <person name="Han C."/>
            <person name="Goodwin L."/>
            <person name="Pitluck S."/>
            <person name="Liolios K."/>
            <person name="Pagani I."/>
            <person name="Ivanova N."/>
            <person name="Huntemann M."/>
            <person name="Mavromatis K."/>
            <person name="Mikhailova N."/>
            <person name="Pati A."/>
            <person name="Chen A."/>
            <person name="Palaniappan K."/>
            <person name="Land M."/>
            <person name="Brambilla E.M."/>
            <person name="Rohde M."/>
            <person name="Abt B."/>
            <person name="Verbarg S."/>
            <person name="Goker M."/>
            <person name="Bristow J."/>
            <person name="Eisen J.A."/>
            <person name="Markowitz V."/>
            <person name="Hugenholtz P."/>
            <person name="Kyrpides N.C."/>
            <person name="Klenk H.P."/>
            <person name="Woyke T."/>
        </authorList>
    </citation>
    <scope>NUCLEOTIDE SEQUENCE [LARGE SCALE GENOMIC DNA]</scope>
    <source>
        <strain evidence="2">ATCC 35100 / DSM 5205 / JP2</strain>
    </source>
</reference>
<name>A0A656HH28_THINJ</name>
<dbReference type="CDD" id="cd18685">
    <property type="entry name" value="PIN_VapC-like"/>
    <property type="match status" value="1"/>
</dbReference>
<protein>
    <recommendedName>
        <fullName evidence="3">DUF3368 domain-containing protein</fullName>
    </recommendedName>
</protein>
<organism evidence="1 2">
    <name type="scientific">Thiothrix nivea (strain ATCC 35100 / DSM 5205 / JP2)</name>
    <dbReference type="NCBI Taxonomy" id="870187"/>
    <lineage>
        <taxon>Bacteria</taxon>
        <taxon>Pseudomonadati</taxon>
        <taxon>Pseudomonadota</taxon>
        <taxon>Gammaproteobacteria</taxon>
        <taxon>Thiotrichales</taxon>
        <taxon>Thiotrichaceae</taxon>
        <taxon>Thiothrix</taxon>
    </lineage>
</organism>
<keyword evidence="2" id="KW-1185">Reference proteome</keyword>